<dbReference type="EMBL" id="VRMN01000007">
    <property type="protein sequence ID" value="KAA8493386.1"/>
    <property type="molecule type" value="Genomic_DNA"/>
</dbReference>
<dbReference type="OrthoDB" id="70874at2759"/>
<dbReference type="GO" id="GO:0031011">
    <property type="term" value="C:Ino80 complex"/>
    <property type="evidence" value="ECO:0007669"/>
    <property type="project" value="InterPro"/>
</dbReference>
<evidence type="ECO:0000259" key="4">
    <source>
        <dbReference type="PROSITE" id="PS51916"/>
    </source>
</evidence>
<keyword evidence="2" id="KW-0539">Nucleus</keyword>
<dbReference type="InterPro" id="IPR057748">
    <property type="entry name" value="NFRKB_WH_2"/>
</dbReference>
<evidence type="ECO:0000313" key="5">
    <source>
        <dbReference type="EMBL" id="KAA8493386.1"/>
    </source>
</evidence>
<dbReference type="PROSITE" id="PS51916">
    <property type="entry name" value="DEUBAD"/>
    <property type="match status" value="1"/>
</dbReference>
<feature type="region of interest" description="Disordered" evidence="3">
    <location>
        <begin position="16"/>
        <end position="164"/>
    </location>
</feature>
<feature type="compositionally biased region" description="Basic and acidic residues" evidence="3">
    <location>
        <begin position="81"/>
        <end position="90"/>
    </location>
</feature>
<dbReference type="CDD" id="cd21865">
    <property type="entry name" value="DEUBAD_NFRKB"/>
    <property type="match status" value="1"/>
</dbReference>
<dbReference type="PANTHER" id="PTHR13052">
    <property type="entry name" value="NFRKB-RELATED"/>
    <property type="match status" value="1"/>
</dbReference>
<evidence type="ECO:0000256" key="2">
    <source>
        <dbReference type="ARBA" id="ARBA00023242"/>
    </source>
</evidence>
<name>A0A5J4YQ02_PORPP</name>
<feature type="compositionally biased region" description="Basic and acidic residues" evidence="3">
    <location>
        <begin position="41"/>
        <end position="70"/>
    </location>
</feature>
<protein>
    <submittedName>
        <fullName evidence="5">Nuclear factor related to kappa-B-binding protein</fullName>
    </submittedName>
</protein>
<keyword evidence="6" id="KW-1185">Reference proteome</keyword>
<dbReference type="PANTHER" id="PTHR13052:SF3">
    <property type="entry name" value="NUCLEAR FACTOR RELATED TO KAPPA-B-BINDING PROTEIN"/>
    <property type="match status" value="1"/>
</dbReference>
<comment type="subcellular location">
    <subcellularLocation>
        <location evidence="1">Nucleus</location>
    </subcellularLocation>
</comment>
<feature type="domain" description="DEUBAD" evidence="4">
    <location>
        <begin position="183"/>
        <end position="296"/>
    </location>
</feature>
<feature type="compositionally biased region" description="Polar residues" evidence="3">
    <location>
        <begin position="105"/>
        <end position="122"/>
    </location>
</feature>
<accession>A0A5J4YQ02</accession>
<dbReference type="OMA" id="DERESMA"/>
<dbReference type="InterPro" id="IPR024867">
    <property type="entry name" value="NFRKB"/>
</dbReference>
<evidence type="ECO:0000313" key="6">
    <source>
        <dbReference type="Proteomes" id="UP000324585"/>
    </source>
</evidence>
<evidence type="ECO:0000256" key="1">
    <source>
        <dbReference type="ARBA" id="ARBA00004123"/>
    </source>
</evidence>
<proteinExistence type="predicted"/>
<dbReference type="AlphaFoldDB" id="A0A5J4YQ02"/>
<gene>
    <name evidence="5" type="ORF">FVE85_8831</name>
</gene>
<reference evidence="6" key="1">
    <citation type="journal article" date="2019" name="Nat. Commun.">
        <title>Expansion of phycobilisome linker gene families in mesophilic red algae.</title>
        <authorList>
            <person name="Lee J."/>
            <person name="Kim D."/>
            <person name="Bhattacharya D."/>
            <person name="Yoon H.S."/>
        </authorList>
    </citation>
    <scope>NUCLEOTIDE SEQUENCE [LARGE SCALE GENOMIC DNA]</scope>
    <source>
        <strain evidence="6">CCMP 1328</strain>
    </source>
</reference>
<evidence type="ECO:0000256" key="3">
    <source>
        <dbReference type="SAM" id="MobiDB-lite"/>
    </source>
</evidence>
<dbReference type="InterPro" id="IPR044867">
    <property type="entry name" value="DEUBAD_dom"/>
</dbReference>
<comment type="caution">
    <text evidence="5">The sequence shown here is derived from an EMBL/GenBank/DDBJ whole genome shotgun (WGS) entry which is preliminary data.</text>
</comment>
<dbReference type="Proteomes" id="UP000324585">
    <property type="component" value="Unassembled WGS sequence"/>
</dbReference>
<sequence>MLSDAGVDGAGIELQGRHAMELGGSGDGHDESGVRMAASARDAHARASRAHAKDGGEPHALRSESRKDEGGGDAQGLRTQGKKDEGDRASGGHAGKALGKGATAPSSSSSPEVGQQQKQQMASKKGKEKVTGESSSTARKRSRVVGKIKNKGKAKREKNEDGYVSSGDDYASDLLDNYIGQCGALAAMGLEAKDVLNENVWWNKLTEDEQEHLYAFLPPGNPDERESMALSVLWGEKIHFGSPRDALWDEVVAGFTHPRIQRWRQKLIITQRRQYLLTLRDYHNSFRRHVLAFKKPLDDALIEEVTAPDSASQVAPMFDARGAVPDSSLLVATGYNQAFADWNEERWRRVEDFRRQEAQRYQHPEKAWVYKNYWGNSVVAPLRRGPGQAGVRPRDHFLLKEDRPSIVTILCLVRDAASRLPHGRGTRLEIDDLLRESQYLREGASATQLNSIVSGALDRLRYEPAPCVRFESETKTWHYLHNDRDVSSYSLPQWARPKSAATPASKTND</sequence>
<feature type="compositionally biased region" description="Basic residues" evidence="3">
    <location>
        <begin position="138"/>
        <end position="156"/>
    </location>
</feature>
<feature type="compositionally biased region" description="Low complexity" evidence="3">
    <location>
        <begin position="95"/>
        <end position="104"/>
    </location>
</feature>
<organism evidence="5 6">
    <name type="scientific">Porphyridium purpureum</name>
    <name type="common">Red alga</name>
    <name type="synonym">Porphyridium cruentum</name>
    <dbReference type="NCBI Taxonomy" id="35688"/>
    <lineage>
        <taxon>Eukaryota</taxon>
        <taxon>Rhodophyta</taxon>
        <taxon>Bangiophyceae</taxon>
        <taxon>Porphyridiales</taxon>
        <taxon>Porphyridiaceae</taxon>
        <taxon>Porphyridium</taxon>
    </lineage>
</organism>
<dbReference type="Pfam" id="PF25793">
    <property type="entry name" value="WHD_2nd_NFRKB"/>
    <property type="match status" value="1"/>
</dbReference>